<dbReference type="RefSeq" id="WP_046637249.1">
    <property type="nucleotide sequence ID" value="NZ_CCRK01000012.1"/>
</dbReference>
<dbReference type="EMBL" id="CCRK01000012">
    <property type="protein sequence ID" value="CDZ52294.1"/>
    <property type="molecule type" value="Genomic_DNA"/>
</dbReference>
<proteinExistence type="predicted"/>
<organism evidence="1 2">
    <name type="scientific">Neorhizobium galegae bv. officinalis</name>
    <dbReference type="NCBI Taxonomy" id="323656"/>
    <lineage>
        <taxon>Bacteria</taxon>
        <taxon>Pseudomonadati</taxon>
        <taxon>Pseudomonadota</taxon>
        <taxon>Alphaproteobacteria</taxon>
        <taxon>Hyphomicrobiales</taxon>
        <taxon>Rhizobiaceae</taxon>
        <taxon>Rhizobium/Agrobacterium group</taxon>
        <taxon>Neorhizobium</taxon>
    </lineage>
</organism>
<protein>
    <submittedName>
        <fullName evidence="1">Structural protein</fullName>
    </submittedName>
</protein>
<dbReference type="InterPro" id="IPR056209">
    <property type="entry name" value="SU10_adaptor"/>
</dbReference>
<dbReference type="Pfam" id="PF24175">
    <property type="entry name" value="SU10_adaptor"/>
    <property type="match status" value="1"/>
</dbReference>
<accession>A0A0T7GYB4</accession>
<dbReference type="Proteomes" id="UP000039660">
    <property type="component" value="Unassembled WGS sequence"/>
</dbReference>
<reference evidence="1 2" key="1">
    <citation type="submission" date="2014-08" db="EMBL/GenBank/DDBJ databases">
        <authorList>
            <person name="Chen Y.-H."/>
        </authorList>
    </citation>
    <scope>NUCLEOTIDE SEQUENCE [LARGE SCALE GENOMIC DNA]</scope>
</reference>
<name>A0A0T7GYB4_NEOGA</name>
<evidence type="ECO:0000313" key="2">
    <source>
        <dbReference type="Proteomes" id="UP000039660"/>
    </source>
</evidence>
<gene>
    <name evidence="1" type="ORF">NGAL_HAMBI1189_44110</name>
</gene>
<sequence length="232" mass="25745">MTILSACQSAAIRLVGRKPTTIFSSQKAFELELSDLVQEAAVDIAKAFEWQALMVLAEHQGDGTTTAFDFPAGYDRMPVKGNIHSATWQQSGYRPARDRDHWINLQTYLSAGTPGFWIVLDNQMQIFPPMGPSEKAQYYFLTGEIAKSASGDGKTVISADDDVFKLDERLLTLALIWRWKEMKGLEYSESMANYERALAQIGSADKGRRILSVGSRRTSIDADLAFPGTIIP</sequence>
<evidence type="ECO:0000313" key="1">
    <source>
        <dbReference type="EMBL" id="CDZ52294.1"/>
    </source>
</evidence>
<dbReference type="AlphaFoldDB" id="A0A0T7GYB4"/>